<keyword evidence="2" id="KW-1185">Reference proteome</keyword>
<proteinExistence type="predicted"/>
<accession>A0A812RQ58</accession>
<protein>
    <submittedName>
        <fullName evidence="1">Usp15 protein</fullName>
    </submittedName>
</protein>
<dbReference type="EMBL" id="CAJNJA010019643">
    <property type="protein sequence ID" value="CAE7448398.1"/>
    <property type="molecule type" value="Genomic_DNA"/>
</dbReference>
<comment type="caution">
    <text evidence="1">The sequence shown here is derived from an EMBL/GenBank/DDBJ whole genome shotgun (WGS) entry which is preliminary data.</text>
</comment>
<gene>
    <name evidence="1" type="primary">usp15</name>
    <name evidence="1" type="ORF">SNEC2469_LOCUS12399</name>
</gene>
<evidence type="ECO:0000313" key="1">
    <source>
        <dbReference type="EMBL" id="CAE7448398.1"/>
    </source>
</evidence>
<dbReference type="OrthoDB" id="435575at2759"/>
<reference evidence="1" key="1">
    <citation type="submission" date="2021-02" db="EMBL/GenBank/DDBJ databases">
        <authorList>
            <person name="Dougan E. K."/>
            <person name="Rhodes N."/>
            <person name="Thang M."/>
            <person name="Chan C."/>
        </authorList>
    </citation>
    <scope>NUCLEOTIDE SEQUENCE</scope>
</reference>
<organism evidence="1 2">
    <name type="scientific">Symbiodinium necroappetens</name>
    <dbReference type="NCBI Taxonomy" id="1628268"/>
    <lineage>
        <taxon>Eukaryota</taxon>
        <taxon>Sar</taxon>
        <taxon>Alveolata</taxon>
        <taxon>Dinophyceae</taxon>
        <taxon>Suessiales</taxon>
        <taxon>Symbiodiniaceae</taxon>
        <taxon>Symbiodinium</taxon>
    </lineage>
</organism>
<sequence>MSTVFEVPAMAKELVQTASEACVFVFSGEGAHGTDTDISVLKLSPSWPAVQQALREVGQVDPEAFLQENLGEHTAPNSPLVT</sequence>
<name>A0A812RQ58_9DINO</name>
<dbReference type="Proteomes" id="UP000601435">
    <property type="component" value="Unassembled WGS sequence"/>
</dbReference>
<feature type="non-terminal residue" evidence="1">
    <location>
        <position position="1"/>
    </location>
</feature>
<dbReference type="AlphaFoldDB" id="A0A812RQ58"/>
<evidence type="ECO:0000313" key="2">
    <source>
        <dbReference type="Proteomes" id="UP000601435"/>
    </source>
</evidence>